<gene>
    <name evidence="1" type="ORF">SAMN05216571_101424</name>
</gene>
<dbReference type="Gene3D" id="3.40.50.1820">
    <property type="entry name" value="alpha/beta hydrolase"/>
    <property type="match status" value="1"/>
</dbReference>
<dbReference type="InterPro" id="IPR029058">
    <property type="entry name" value="AB_hydrolase_fold"/>
</dbReference>
<accession>A0A1G7NG33</accession>
<dbReference type="Proteomes" id="UP000198641">
    <property type="component" value="Unassembled WGS sequence"/>
</dbReference>
<keyword evidence="2" id="KW-1185">Reference proteome</keyword>
<evidence type="ECO:0000313" key="1">
    <source>
        <dbReference type="EMBL" id="SDF73024.1"/>
    </source>
</evidence>
<organism evidence="1 2">
    <name type="scientific">Onishia taeanensis</name>
    <dbReference type="NCBI Taxonomy" id="284577"/>
    <lineage>
        <taxon>Bacteria</taxon>
        <taxon>Pseudomonadati</taxon>
        <taxon>Pseudomonadota</taxon>
        <taxon>Gammaproteobacteria</taxon>
        <taxon>Oceanospirillales</taxon>
        <taxon>Halomonadaceae</taxon>
        <taxon>Onishia</taxon>
    </lineage>
</organism>
<protein>
    <recommendedName>
        <fullName evidence="3">Alpha/beta hydrolase</fullName>
    </recommendedName>
</protein>
<sequence>MDMSGNPNRHLATTLARKGLYILLIALAGCAGAPSWEERQQHADALANARQWHRIVVPSRPFALATYQPSVIGADESLTIYIEGDGFAWRTPTSPSRNPTPLEPVALKLALHHPHGKAAYLARPCMFAVGQTAGCDPAYWTGRRFSQEVVDSTNNAIDLLKTTFKANTLVLVGYSGGGAIASLVAASRDDVARLITVAGNLDPEAWARQHRITPLEGSLNPADVTGEIADLPQWHFIGGNDRIVPADIAKSFAASFPDTRNVHLVTLDGFTHSCCWANVWEELLGDVGPVSRHPAEKR</sequence>
<reference evidence="1 2" key="1">
    <citation type="submission" date="2016-10" db="EMBL/GenBank/DDBJ databases">
        <authorList>
            <person name="de Groot N.N."/>
        </authorList>
    </citation>
    <scope>NUCLEOTIDE SEQUENCE [LARGE SCALE GENOMIC DNA]</scope>
    <source>
        <strain evidence="1 2">BH539</strain>
    </source>
</reference>
<dbReference type="AlphaFoldDB" id="A0A1G7NG33"/>
<dbReference type="EMBL" id="FNCI01000001">
    <property type="protein sequence ID" value="SDF73024.1"/>
    <property type="molecule type" value="Genomic_DNA"/>
</dbReference>
<dbReference type="STRING" id="284577.SAMN05216571_101424"/>
<evidence type="ECO:0000313" key="2">
    <source>
        <dbReference type="Proteomes" id="UP000198641"/>
    </source>
</evidence>
<dbReference type="SUPFAM" id="SSF53474">
    <property type="entry name" value="alpha/beta-Hydrolases"/>
    <property type="match status" value="1"/>
</dbReference>
<evidence type="ECO:0008006" key="3">
    <source>
        <dbReference type="Google" id="ProtNLM"/>
    </source>
</evidence>
<proteinExistence type="predicted"/>
<name>A0A1G7NG33_9GAMM</name>